<dbReference type="OrthoDB" id="298800at2157"/>
<evidence type="ECO:0000313" key="1">
    <source>
        <dbReference type="EMBL" id="SDX74084.1"/>
    </source>
</evidence>
<proteinExistence type="predicted"/>
<dbReference type="RefSeq" id="WP_089765430.1">
    <property type="nucleotide sequence ID" value="NZ_FNPB01000002.1"/>
</dbReference>
<dbReference type="Proteomes" id="UP000199170">
    <property type="component" value="Unassembled WGS sequence"/>
</dbReference>
<accession>A0A1H3E835</accession>
<dbReference type="EMBL" id="FNPB01000002">
    <property type="protein sequence ID" value="SDX74084.1"/>
    <property type="molecule type" value="Genomic_DNA"/>
</dbReference>
<gene>
    <name evidence="1" type="ORF">SAMN04487946_10268</name>
</gene>
<organism evidence="1 2">
    <name type="scientific">Halobellus clavatus</name>
    <dbReference type="NCBI Taxonomy" id="660517"/>
    <lineage>
        <taxon>Archaea</taxon>
        <taxon>Methanobacteriati</taxon>
        <taxon>Methanobacteriota</taxon>
        <taxon>Stenosarchaea group</taxon>
        <taxon>Halobacteria</taxon>
        <taxon>Halobacteriales</taxon>
        <taxon>Haloferacaceae</taxon>
        <taxon>Halobellus</taxon>
    </lineage>
</organism>
<name>A0A1H3E835_9EURY</name>
<keyword evidence="2" id="KW-1185">Reference proteome</keyword>
<dbReference type="STRING" id="660517.SAMN04487946_10268"/>
<protein>
    <submittedName>
        <fullName evidence="1">Uncharacterized protein</fullName>
    </submittedName>
</protein>
<evidence type="ECO:0000313" key="2">
    <source>
        <dbReference type="Proteomes" id="UP000199170"/>
    </source>
</evidence>
<dbReference type="AlphaFoldDB" id="A0A1H3E835"/>
<reference evidence="2" key="1">
    <citation type="submission" date="2016-10" db="EMBL/GenBank/DDBJ databases">
        <authorList>
            <person name="Varghese N."/>
            <person name="Submissions S."/>
        </authorList>
    </citation>
    <scope>NUCLEOTIDE SEQUENCE [LARGE SCALE GENOMIC DNA]</scope>
    <source>
        <strain evidence="2">CGMCC 1.10118</strain>
    </source>
</reference>
<sequence>MTSPPVRVHLHYAMTGTYPLRLVDLLFLDDSVLLVEYDYLTGFDLATAGADRRAASFAETLESEGLAAARAAAEREQRIDYDDLDRIVVYGGGAVAREKVVLDRTDAAPIRVRVHGDVDVDALCGALESTVASEDTAVDRHAGVGVGDRFRRLCGISR</sequence>